<accession>Q6N0S1</accession>
<feature type="region of interest" description="Disordered" evidence="1">
    <location>
        <begin position="1"/>
        <end position="39"/>
    </location>
</feature>
<reference evidence="2" key="1">
    <citation type="journal article" date="2004" name="Nat. Biotechnol.">
        <title>Complete genome sequence of the metabolically versatile photosynthetic bacterium Rhodopseudomonas palustris.</title>
        <authorList>
            <person name="Larimer F.W."/>
            <person name="Chain P."/>
            <person name="Hauser L."/>
            <person name="Lamerdin J."/>
            <person name="Malfatti S."/>
            <person name="Do L."/>
            <person name="Land M.L."/>
            <person name="Pelletier D.A."/>
            <person name="Beatty J.T."/>
            <person name="Lang A.S."/>
            <person name="Tabita F.R."/>
            <person name="Gibson J.L."/>
            <person name="Hanson T.E."/>
            <person name="Bobst C."/>
            <person name="Torres J.L."/>
            <person name="Peres C."/>
            <person name="Harrison F.H."/>
            <person name="Gibson J."/>
            <person name="Harwood C.S."/>
        </authorList>
    </citation>
    <scope>NUCLEOTIDE SEQUENCE [LARGE SCALE GENOMIC DNA]</scope>
    <source>
        <strain evidence="2">CGA009</strain>
    </source>
</reference>
<dbReference type="EMBL" id="BX572608">
    <property type="protein sequence ID" value="CAE30130.1"/>
    <property type="molecule type" value="Genomic_DNA"/>
</dbReference>
<dbReference type="STRING" id="258594.RPA4690"/>
<sequence>MTDARRHRTRWPDTSRVSEDRDQTRHAQDGLTCGTTANRDGRSFSHLHKKNGPDLSLAPLLVIDGFLSGICVKLSDAVIGLSPPFCESFATTNHSIRISTRFSALREILRQT</sequence>
<evidence type="ECO:0000256" key="1">
    <source>
        <dbReference type="SAM" id="MobiDB-lite"/>
    </source>
</evidence>
<name>Q6N0S1_RHOPA</name>
<evidence type="ECO:0000313" key="2">
    <source>
        <dbReference type="EMBL" id="CAE30130.1"/>
    </source>
</evidence>
<dbReference type="HOGENOM" id="CLU_2143908_0_0_5"/>
<protein>
    <submittedName>
        <fullName evidence="2">Uncharacterized protein</fullName>
    </submittedName>
</protein>
<gene>
    <name evidence="2" type="ordered locus">RPA4690</name>
</gene>
<organism evidence="2">
    <name type="scientific">Rhodopseudomonas palustris (strain ATCC BAA-98 / CGA009)</name>
    <dbReference type="NCBI Taxonomy" id="258594"/>
    <lineage>
        <taxon>Bacteria</taxon>
        <taxon>Pseudomonadati</taxon>
        <taxon>Pseudomonadota</taxon>
        <taxon>Alphaproteobacteria</taxon>
        <taxon>Hyphomicrobiales</taxon>
        <taxon>Nitrobacteraceae</taxon>
        <taxon>Rhodopseudomonas</taxon>
    </lineage>
</organism>
<proteinExistence type="predicted"/>
<dbReference type="AlphaFoldDB" id="Q6N0S1"/>
<feature type="compositionally biased region" description="Basic and acidic residues" evidence="1">
    <location>
        <begin position="10"/>
        <end position="28"/>
    </location>
</feature>